<evidence type="ECO:0000313" key="3">
    <source>
        <dbReference type="Proteomes" id="UP000018817"/>
    </source>
</evidence>
<reference evidence="2 3" key="2">
    <citation type="submission" date="2013-11" db="EMBL/GenBank/DDBJ databases">
        <title>The Genome Sequence of Phytophthora parasitica INRA-310.</title>
        <authorList>
            <consortium name="The Broad Institute Genomics Platform"/>
            <person name="Russ C."/>
            <person name="Tyler B."/>
            <person name="Panabieres F."/>
            <person name="Shan W."/>
            <person name="Tripathy S."/>
            <person name="Grunwald N."/>
            <person name="Machado M."/>
            <person name="Johnson C.S."/>
            <person name="Arredondo F."/>
            <person name="Hong C."/>
            <person name="Coffey M."/>
            <person name="Young S.K."/>
            <person name="Zeng Q."/>
            <person name="Gargeya S."/>
            <person name="Fitzgerald M."/>
            <person name="Abouelleil A."/>
            <person name="Alvarado L."/>
            <person name="Chapman S.B."/>
            <person name="Gainer-Dewar J."/>
            <person name="Goldberg J."/>
            <person name="Griggs A."/>
            <person name="Gujja S."/>
            <person name="Hansen M."/>
            <person name="Howarth C."/>
            <person name="Imamovic A."/>
            <person name="Ireland A."/>
            <person name="Larimer J."/>
            <person name="McCowan C."/>
            <person name="Murphy C."/>
            <person name="Pearson M."/>
            <person name="Poon T.W."/>
            <person name="Priest M."/>
            <person name="Roberts A."/>
            <person name="Saif S."/>
            <person name="Shea T."/>
            <person name="Sykes S."/>
            <person name="Wortman J."/>
            <person name="Nusbaum C."/>
            <person name="Birren B."/>
        </authorList>
    </citation>
    <scope>NUCLEOTIDE SEQUENCE [LARGE SCALE GENOMIC DNA]</scope>
    <source>
        <strain evidence="2 3">INRA-310</strain>
    </source>
</reference>
<gene>
    <name evidence="2" type="ORF">PPTG_23143</name>
</gene>
<accession>W2Q507</accession>
<organism evidence="2 3">
    <name type="scientific">Phytophthora nicotianae (strain INRA-310)</name>
    <name type="common">Phytophthora parasitica</name>
    <dbReference type="NCBI Taxonomy" id="761204"/>
    <lineage>
        <taxon>Eukaryota</taxon>
        <taxon>Sar</taxon>
        <taxon>Stramenopiles</taxon>
        <taxon>Oomycota</taxon>
        <taxon>Peronosporomycetes</taxon>
        <taxon>Peronosporales</taxon>
        <taxon>Peronosporaceae</taxon>
        <taxon>Phytophthora</taxon>
    </lineage>
</organism>
<evidence type="ECO:0000313" key="2">
    <source>
        <dbReference type="EMBL" id="ETN07644.1"/>
    </source>
</evidence>
<dbReference type="RefSeq" id="XP_008906929.1">
    <property type="nucleotide sequence ID" value="XM_008908681.1"/>
</dbReference>
<dbReference type="VEuPathDB" id="FungiDB:PPTG_23143"/>
<protein>
    <submittedName>
        <fullName evidence="2">Uncharacterized protein</fullName>
    </submittedName>
</protein>
<dbReference type="Proteomes" id="UP000018817">
    <property type="component" value="Unassembled WGS sequence"/>
</dbReference>
<feature type="region of interest" description="Disordered" evidence="1">
    <location>
        <begin position="1"/>
        <end position="37"/>
    </location>
</feature>
<dbReference type="EMBL" id="KI669591">
    <property type="protein sequence ID" value="ETN07644.1"/>
    <property type="molecule type" value="Genomic_DNA"/>
</dbReference>
<feature type="compositionally biased region" description="Polar residues" evidence="1">
    <location>
        <begin position="21"/>
        <end position="35"/>
    </location>
</feature>
<evidence type="ECO:0000256" key="1">
    <source>
        <dbReference type="SAM" id="MobiDB-lite"/>
    </source>
</evidence>
<dbReference type="GeneID" id="20191742"/>
<sequence length="100" mass="11259">MLGRCDRPHPSLPKSHKGNTELKNGQPTKIPSSAGSAHVKRYTSIEAVLHGSFLPHVQPHRRRKPETMAYRMLANGTAWRMVQTLTRALKVYVAYVNQKA</sequence>
<reference evidence="3" key="1">
    <citation type="submission" date="2011-12" db="EMBL/GenBank/DDBJ databases">
        <authorList>
            <consortium name="The Broad Institute Genome Sequencing Platform"/>
            <person name="Russ C."/>
            <person name="Tyler B."/>
            <person name="Panabieres F."/>
            <person name="Shan W."/>
            <person name="Tripathy S."/>
            <person name="Grunwald N."/>
            <person name="Machado M."/>
            <person name="Young S.K."/>
            <person name="Zeng Q."/>
            <person name="Gargeya S."/>
            <person name="Fitzgerald M."/>
            <person name="Haas B."/>
            <person name="Abouelleil A."/>
            <person name="Alvarado L."/>
            <person name="Arachchi H.M."/>
            <person name="Berlin A."/>
            <person name="Chapman S.B."/>
            <person name="Gearin G."/>
            <person name="Goldberg J."/>
            <person name="Griggs A."/>
            <person name="Gujja S."/>
            <person name="Hansen M."/>
            <person name="Heiman D."/>
            <person name="Howarth C."/>
            <person name="Larimer J."/>
            <person name="Lui A."/>
            <person name="MacDonald P.J.P."/>
            <person name="McCowen C."/>
            <person name="Montmayeur A."/>
            <person name="Murphy C."/>
            <person name="Neiman D."/>
            <person name="Pearson M."/>
            <person name="Priest M."/>
            <person name="Roberts A."/>
            <person name="Saif S."/>
            <person name="Shea T."/>
            <person name="Sisk P."/>
            <person name="Stolte C."/>
            <person name="Sykes S."/>
            <person name="Wortman J."/>
            <person name="Nusbaum C."/>
            <person name="Birren B."/>
        </authorList>
    </citation>
    <scope>NUCLEOTIDE SEQUENCE [LARGE SCALE GENOMIC DNA]</scope>
    <source>
        <strain evidence="3">INRA-310</strain>
    </source>
</reference>
<name>W2Q507_PHYN3</name>
<dbReference type="AlphaFoldDB" id="W2Q507"/>
<proteinExistence type="predicted"/>